<sequence length="112" mass="12365">MELRNYLGPSQEKLADGPTAPPTTSGCPPFSTASQHIRMHAQRDCSSFDRDATLGDATGFLPTGSVYLRTPARCLAVLSRECLSCWLVLRPPLVYNLFLLLLLPKIELDDNM</sequence>
<evidence type="ECO:0000256" key="1">
    <source>
        <dbReference type="SAM" id="MobiDB-lite"/>
    </source>
</evidence>
<comment type="caution">
    <text evidence="2">The sequence shown here is derived from an EMBL/GenBank/DDBJ whole genome shotgun (WGS) entry which is preliminary data.</text>
</comment>
<name>A0AAD7H4L6_9AGAR</name>
<proteinExistence type="predicted"/>
<evidence type="ECO:0000313" key="2">
    <source>
        <dbReference type="EMBL" id="KAJ7712237.1"/>
    </source>
</evidence>
<dbReference type="Proteomes" id="UP001215598">
    <property type="component" value="Unassembled WGS sequence"/>
</dbReference>
<gene>
    <name evidence="2" type="ORF">B0H16DRAFT_1479638</name>
</gene>
<keyword evidence="3" id="KW-1185">Reference proteome</keyword>
<dbReference type="EMBL" id="JARKIB010000373">
    <property type="protein sequence ID" value="KAJ7712237.1"/>
    <property type="molecule type" value="Genomic_DNA"/>
</dbReference>
<evidence type="ECO:0000313" key="3">
    <source>
        <dbReference type="Proteomes" id="UP001215598"/>
    </source>
</evidence>
<feature type="region of interest" description="Disordered" evidence="1">
    <location>
        <begin position="1"/>
        <end position="28"/>
    </location>
</feature>
<organism evidence="2 3">
    <name type="scientific">Mycena metata</name>
    <dbReference type="NCBI Taxonomy" id="1033252"/>
    <lineage>
        <taxon>Eukaryota</taxon>
        <taxon>Fungi</taxon>
        <taxon>Dikarya</taxon>
        <taxon>Basidiomycota</taxon>
        <taxon>Agaricomycotina</taxon>
        <taxon>Agaricomycetes</taxon>
        <taxon>Agaricomycetidae</taxon>
        <taxon>Agaricales</taxon>
        <taxon>Marasmiineae</taxon>
        <taxon>Mycenaceae</taxon>
        <taxon>Mycena</taxon>
    </lineage>
</organism>
<reference evidence="2" key="1">
    <citation type="submission" date="2023-03" db="EMBL/GenBank/DDBJ databases">
        <title>Massive genome expansion in bonnet fungi (Mycena s.s.) driven by repeated elements and novel gene families across ecological guilds.</title>
        <authorList>
            <consortium name="Lawrence Berkeley National Laboratory"/>
            <person name="Harder C.B."/>
            <person name="Miyauchi S."/>
            <person name="Viragh M."/>
            <person name="Kuo A."/>
            <person name="Thoen E."/>
            <person name="Andreopoulos B."/>
            <person name="Lu D."/>
            <person name="Skrede I."/>
            <person name="Drula E."/>
            <person name="Henrissat B."/>
            <person name="Morin E."/>
            <person name="Kohler A."/>
            <person name="Barry K."/>
            <person name="LaButti K."/>
            <person name="Morin E."/>
            <person name="Salamov A."/>
            <person name="Lipzen A."/>
            <person name="Mereny Z."/>
            <person name="Hegedus B."/>
            <person name="Baldrian P."/>
            <person name="Stursova M."/>
            <person name="Weitz H."/>
            <person name="Taylor A."/>
            <person name="Grigoriev I.V."/>
            <person name="Nagy L.G."/>
            <person name="Martin F."/>
            <person name="Kauserud H."/>
        </authorList>
    </citation>
    <scope>NUCLEOTIDE SEQUENCE</scope>
    <source>
        <strain evidence="2">CBHHK182m</strain>
    </source>
</reference>
<dbReference type="PROSITE" id="PS51257">
    <property type="entry name" value="PROKAR_LIPOPROTEIN"/>
    <property type="match status" value="1"/>
</dbReference>
<dbReference type="AlphaFoldDB" id="A0AAD7H4L6"/>
<protein>
    <submittedName>
        <fullName evidence="2">Uncharacterized protein</fullName>
    </submittedName>
</protein>
<accession>A0AAD7H4L6</accession>